<comment type="caution">
    <text evidence="2">The sequence shown here is derived from an EMBL/GenBank/DDBJ whole genome shotgun (WGS) entry which is preliminary data.</text>
</comment>
<dbReference type="EMBL" id="MCGN01000006">
    <property type="protein sequence ID" value="ORY95389.1"/>
    <property type="molecule type" value="Genomic_DNA"/>
</dbReference>
<evidence type="ECO:0000313" key="3">
    <source>
        <dbReference type="Proteomes" id="UP000242180"/>
    </source>
</evidence>
<sequence length="188" mass="21200">MAKKAEHHDPKKRGTGGQAISSAGSRRKVQVEEQDNIRIPGLNMSLMSFLQNGGCYLTVSQERPSILRQGYNLMQQRSLCENDILDISDLSKNSQMSMMSTKRQKSIVDQLQFMSNAVNSVNKVILKIIMICLGLPISQKTPCLQRATRTMCRIKAAPKKTMSKTTNHTNWIRDIINSTAEEEDEQKD</sequence>
<dbReference type="InParanoid" id="A0A1X2H9R1"/>
<evidence type="ECO:0000313" key="2">
    <source>
        <dbReference type="EMBL" id="ORY95389.1"/>
    </source>
</evidence>
<name>A0A1X2H9R1_SYNRA</name>
<accession>A0A1X2H9R1</accession>
<feature type="region of interest" description="Disordered" evidence="1">
    <location>
        <begin position="1"/>
        <end position="34"/>
    </location>
</feature>
<dbReference type="AlphaFoldDB" id="A0A1X2H9R1"/>
<protein>
    <submittedName>
        <fullName evidence="2">Uncharacterized protein</fullName>
    </submittedName>
</protein>
<evidence type="ECO:0000256" key="1">
    <source>
        <dbReference type="SAM" id="MobiDB-lite"/>
    </source>
</evidence>
<proteinExistence type="predicted"/>
<dbReference type="Proteomes" id="UP000242180">
    <property type="component" value="Unassembled WGS sequence"/>
</dbReference>
<reference evidence="2 3" key="1">
    <citation type="submission" date="2016-07" db="EMBL/GenBank/DDBJ databases">
        <title>Pervasive Adenine N6-methylation of Active Genes in Fungi.</title>
        <authorList>
            <consortium name="DOE Joint Genome Institute"/>
            <person name="Mondo S.J."/>
            <person name="Dannebaum R.O."/>
            <person name="Kuo R.C."/>
            <person name="Labutti K."/>
            <person name="Haridas S."/>
            <person name="Kuo A."/>
            <person name="Salamov A."/>
            <person name="Ahrendt S.R."/>
            <person name="Lipzen A."/>
            <person name="Sullivan W."/>
            <person name="Andreopoulos W.B."/>
            <person name="Clum A."/>
            <person name="Lindquist E."/>
            <person name="Daum C."/>
            <person name="Ramamoorthy G.K."/>
            <person name="Gryganskyi A."/>
            <person name="Culley D."/>
            <person name="Magnuson J.K."/>
            <person name="James T.Y."/>
            <person name="O'Malley M.A."/>
            <person name="Stajich J.E."/>
            <person name="Spatafora J.W."/>
            <person name="Visel A."/>
            <person name="Grigoriev I.V."/>
        </authorList>
    </citation>
    <scope>NUCLEOTIDE SEQUENCE [LARGE SCALE GENOMIC DNA]</scope>
    <source>
        <strain evidence="2 3">NRRL 2496</strain>
    </source>
</reference>
<gene>
    <name evidence="2" type="ORF">BCR43DRAFT_299809</name>
</gene>
<organism evidence="2 3">
    <name type="scientific">Syncephalastrum racemosum</name>
    <name type="common">Filamentous fungus</name>
    <dbReference type="NCBI Taxonomy" id="13706"/>
    <lineage>
        <taxon>Eukaryota</taxon>
        <taxon>Fungi</taxon>
        <taxon>Fungi incertae sedis</taxon>
        <taxon>Mucoromycota</taxon>
        <taxon>Mucoromycotina</taxon>
        <taxon>Mucoromycetes</taxon>
        <taxon>Mucorales</taxon>
        <taxon>Syncephalastraceae</taxon>
        <taxon>Syncephalastrum</taxon>
    </lineage>
</organism>
<keyword evidence="3" id="KW-1185">Reference proteome</keyword>